<feature type="modified residue" description="Phosphohistidine" evidence="1">
    <location>
        <position position="68"/>
    </location>
</feature>
<evidence type="ECO:0000313" key="3">
    <source>
        <dbReference type="EMBL" id="VGO16534.1"/>
    </source>
</evidence>
<dbReference type="SUPFAM" id="SSF47226">
    <property type="entry name" value="Histidine-containing phosphotransfer domain, HPT domain"/>
    <property type="match status" value="1"/>
</dbReference>
<dbReference type="GO" id="GO:0000160">
    <property type="term" value="P:phosphorelay signal transduction system"/>
    <property type="evidence" value="ECO:0007669"/>
    <property type="project" value="InterPro"/>
</dbReference>
<dbReference type="Proteomes" id="UP000366872">
    <property type="component" value="Unassembled WGS sequence"/>
</dbReference>
<evidence type="ECO:0000259" key="2">
    <source>
        <dbReference type="PROSITE" id="PS50894"/>
    </source>
</evidence>
<dbReference type="PROSITE" id="PS50894">
    <property type="entry name" value="HPT"/>
    <property type="match status" value="1"/>
</dbReference>
<proteinExistence type="predicted"/>
<dbReference type="InterPro" id="IPR008207">
    <property type="entry name" value="Sig_transdc_His_kin_Hpt_dom"/>
</dbReference>
<gene>
    <name evidence="3" type="ORF">PDESU_05125</name>
</gene>
<dbReference type="CDD" id="cd00088">
    <property type="entry name" value="HPT"/>
    <property type="match status" value="1"/>
</dbReference>
<keyword evidence="4" id="KW-1185">Reference proteome</keyword>
<feature type="domain" description="HPt" evidence="2">
    <location>
        <begin position="29"/>
        <end position="116"/>
    </location>
</feature>
<protein>
    <recommendedName>
        <fullName evidence="2">HPt domain-containing protein</fullName>
    </recommendedName>
</protein>
<dbReference type="SMART" id="SM00073">
    <property type="entry name" value="HPT"/>
    <property type="match status" value="1"/>
</dbReference>
<dbReference type="InterPro" id="IPR036641">
    <property type="entry name" value="HPT_dom_sf"/>
</dbReference>
<dbReference type="Gene3D" id="1.20.120.160">
    <property type="entry name" value="HPT domain"/>
    <property type="match status" value="1"/>
</dbReference>
<evidence type="ECO:0000313" key="4">
    <source>
        <dbReference type="Proteomes" id="UP000366872"/>
    </source>
</evidence>
<keyword evidence="1" id="KW-0597">Phosphoprotein</keyword>
<organism evidence="3 4">
    <name type="scientific">Pontiella desulfatans</name>
    <dbReference type="NCBI Taxonomy" id="2750659"/>
    <lineage>
        <taxon>Bacteria</taxon>
        <taxon>Pseudomonadati</taxon>
        <taxon>Kiritimatiellota</taxon>
        <taxon>Kiritimatiellia</taxon>
        <taxon>Kiritimatiellales</taxon>
        <taxon>Pontiellaceae</taxon>
        <taxon>Pontiella</taxon>
    </lineage>
</organism>
<dbReference type="GO" id="GO:0004672">
    <property type="term" value="F:protein kinase activity"/>
    <property type="evidence" value="ECO:0007669"/>
    <property type="project" value="UniProtKB-ARBA"/>
</dbReference>
<dbReference type="Pfam" id="PF01627">
    <property type="entry name" value="Hpt"/>
    <property type="match status" value="1"/>
</dbReference>
<reference evidence="3 4" key="1">
    <citation type="submission" date="2019-04" db="EMBL/GenBank/DDBJ databases">
        <authorList>
            <person name="Van Vliet M D."/>
        </authorList>
    </citation>
    <scope>NUCLEOTIDE SEQUENCE [LARGE SCALE GENOMIC DNA]</scope>
    <source>
        <strain evidence="3 4">F1</strain>
    </source>
</reference>
<dbReference type="RefSeq" id="WP_168442592.1">
    <property type="nucleotide sequence ID" value="NZ_CAAHFG010000003.1"/>
</dbReference>
<name>A0A6C2UB05_PONDE</name>
<dbReference type="AlphaFoldDB" id="A0A6C2UB05"/>
<accession>A0A6C2UB05</accession>
<evidence type="ECO:0000256" key="1">
    <source>
        <dbReference type="PROSITE-ProRule" id="PRU00110"/>
    </source>
</evidence>
<dbReference type="EMBL" id="CAAHFG010000003">
    <property type="protein sequence ID" value="VGO16534.1"/>
    <property type="molecule type" value="Genomic_DNA"/>
</dbReference>
<sequence>MANIPGNVEWVAELIPNLDSRIDQFVVDTDEVDDELVEVFIEEIRRLTGELQDGIAQADLEMVRMAAHSIKGMGGTMGLPEISVLGLEVENLAKDERLADAKPMVDAMARWMATLD</sequence>